<dbReference type="AlphaFoldDB" id="A0A8H4A0C9"/>
<keyword evidence="4 7" id="KW-1133">Transmembrane helix</keyword>
<dbReference type="PANTHER" id="PTHR12270">
    <property type="entry name" value="GLYCOSYLTRANSFERASE-RELATED"/>
    <property type="match status" value="1"/>
</dbReference>
<reference evidence="8 9" key="1">
    <citation type="journal article" date="2019" name="Environ. Microbiol.">
        <title>At the nexus of three kingdoms: the genome of the mycorrhizal fungus Gigaspora margarita provides insights into plant, endobacterial and fungal interactions.</title>
        <authorList>
            <person name="Venice F."/>
            <person name="Ghignone S."/>
            <person name="Salvioli di Fossalunga A."/>
            <person name="Amselem J."/>
            <person name="Novero M."/>
            <person name="Xianan X."/>
            <person name="Sedzielewska Toro K."/>
            <person name="Morin E."/>
            <person name="Lipzen A."/>
            <person name="Grigoriev I.V."/>
            <person name="Henrissat B."/>
            <person name="Martin F.M."/>
            <person name="Bonfante P."/>
        </authorList>
    </citation>
    <scope>NUCLEOTIDE SEQUENCE [LARGE SCALE GENOMIC DNA]</scope>
    <source>
        <strain evidence="8 9">BEG34</strain>
    </source>
</reference>
<keyword evidence="3" id="KW-0735">Signal-anchor</keyword>
<name>A0A8H4A0C9_GIGMA</name>
<dbReference type="PANTHER" id="PTHR12270:SF25">
    <property type="entry name" value="GLYCOSYLTRANSFERASE-LIKE PROTEIN LARGE"/>
    <property type="match status" value="1"/>
</dbReference>
<dbReference type="Proteomes" id="UP000439903">
    <property type="component" value="Unassembled WGS sequence"/>
</dbReference>
<sequence>MWFNKYSYLSGASSPSRSTPKAYVTWLLKSKLVKTLMILYIIFSMFFTPIRLVAYLFATEVLEPPEPSVNFILNAIPRTYETNSISPLSEMKHAIRFSKMHSYLPHSLTDNIHPYYFRANLEPDNNDVTVAAYITPNRLDDLVRLADIWQGPISATLHLPLKSKKHDDEFIKDTLDIIKNLYEKNQNISMYVDIHLIMGPYSTTNTTLHPVQTNIHMNTARFFARTEFIFFLDLDTWPMPGLRSRILKHTDLLLNNDVLILPAFIFANNDAKNNYEFPKRKNDVKKLVQSRLLGLKNKGWELNNGPTCLKKWIKSNELYKVENYELHYTPNFVIRKNGRIPWCSERFENNKAACLFQIYLSGSELWVAPKEFLMIHQYNPDSHLSRYEESKWQRAINSRMYSTFVRETCLQYARRFAAMGKWKSPIANHVKQECERILASWGVAFNDDYI</sequence>
<keyword evidence="6" id="KW-0325">Glycoprotein</keyword>
<dbReference type="Pfam" id="PF13896">
    <property type="entry name" value="Glyco_transf_49"/>
    <property type="match status" value="2"/>
</dbReference>
<dbReference type="GO" id="GO:0042285">
    <property type="term" value="F:xylosyltransferase activity"/>
    <property type="evidence" value="ECO:0007669"/>
    <property type="project" value="TreeGrafter"/>
</dbReference>
<evidence type="ECO:0000256" key="1">
    <source>
        <dbReference type="ARBA" id="ARBA00004606"/>
    </source>
</evidence>
<keyword evidence="5 7" id="KW-0472">Membrane</keyword>
<dbReference type="OrthoDB" id="3056235at2759"/>
<organism evidence="8 9">
    <name type="scientific">Gigaspora margarita</name>
    <dbReference type="NCBI Taxonomy" id="4874"/>
    <lineage>
        <taxon>Eukaryota</taxon>
        <taxon>Fungi</taxon>
        <taxon>Fungi incertae sedis</taxon>
        <taxon>Mucoromycota</taxon>
        <taxon>Glomeromycotina</taxon>
        <taxon>Glomeromycetes</taxon>
        <taxon>Diversisporales</taxon>
        <taxon>Gigasporaceae</taxon>
        <taxon>Gigaspora</taxon>
    </lineage>
</organism>
<comment type="caution">
    <text evidence="8">The sequence shown here is derived from an EMBL/GenBank/DDBJ whole genome shotgun (WGS) entry which is preliminary data.</text>
</comment>
<proteinExistence type="predicted"/>
<evidence type="ECO:0000256" key="4">
    <source>
        <dbReference type="ARBA" id="ARBA00022989"/>
    </source>
</evidence>
<evidence type="ECO:0000256" key="7">
    <source>
        <dbReference type="SAM" id="Phobius"/>
    </source>
</evidence>
<evidence type="ECO:0000313" key="8">
    <source>
        <dbReference type="EMBL" id="KAF0366348.1"/>
    </source>
</evidence>
<evidence type="ECO:0000256" key="6">
    <source>
        <dbReference type="ARBA" id="ARBA00023180"/>
    </source>
</evidence>
<evidence type="ECO:0000313" key="9">
    <source>
        <dbReference type="Proteomes" id="UP000439903"/>
    </source>
</evidence>
<evidence type="ECO:0000256" key="3">
    <source>
        <dbReference type="ARBA" id="ARBA00022968"/>
    </source>
</evidence>
<keyword evidence="9" id="KW-1185">Reference proteome</keyword>
<comment type="subcellular location">
    <subcellularLocation>
        <location evidence="1">Membrane</location>
        <topology evidence="1">Single-pass type II membrane protein</topology>
    </subcellularLocation>
</comment>
<dbReference type="GO" id="GO:0015020">
    <property type="term" value="F:glucuronosyltransferase activity"/>
    <property type="evidence" value="ECO:0007669"/>
    <property type="project" value="TreeGrafter"/>
</dbReference>
<accession>A0A8H4A0C9</accession>
<protein>
    <submittedName>
        <fullName evidence="8">Glycosyltransferase family 49 protein</fullName>
    </submittedName>
</protein>
<dbReference type="GO" id="GO:0016020">
    <property type="term" value="C:membrane"/>
    <property type="evidence" value="ECO:0007669"/>
    <property type="project" value="UniProtKB-SubCell"/>
</dbReference>
<dbReference type="EMBL" id="WTPW01002770">
    <property type="protein sequence ID" value="KAF0366348.1"/>
    <property type="molecule type" value="Genomic_DNA"/>
</dbReference>
<gene>
    <name evidence="8" type="ORF">F8M41_013600</name>
</gene>
<evidence type="ECO:0000256" key="2">
    <source>
        <dbReference type="ARBA" id="ARBA00022692"/>
    </source>
</evidence>
<evidence type="ECO:0000256" key="5">
    <source>
        <dbReference type="ARBA" id="ARBA00023136"/>
    </source>
</evidence>
<dbReference type="InterPro" id="IPR051292">
    <property type="entry name" value="Xyl/GlcA_transferase"/>
</dbReference>
<dbReference type="GO" id="GO:0035269">
    <property type="term" value="P:protein O-linked glycosylation via mannose"/>
    <property type="evidence" value="ECO:0007669"/>
    <property type="project" value="TreeGrafter"/>
</dbReference>
<keyword evidence="8" id="KW-0808">Transferase</keyword>
<keyword evidence="2 7" id="KW-0812">Transmembrane</keyword>
<feature type="transmembrane region" description="Helical" evidence="7">
    <location>
        <begin position="37"/>
        <end position="58"/>
    </location>
</feature>